<dbReference type="InterPro" id="IPR019554">
    <property type="entry name" value="Soluble_ligand-bd"/>
</dbReference>
<name>A0ABP9HW98_9ACTN</name>
<dbReference type="InterPro" id="IPR010994">
    <property type="entry name" value="RuvA_2-like"/>
</dbReference>
<dbReference type="Pfam" id="PF10531">
    <property type="entry name" value="SLBB"/>
    <property type="match status" value="1"/>
</dbReference>
<dbReference type="SUPFAM" id="SSF47781">
    <property type="entry name" value="RuvA domain 2-like"/>
    <property type="match status" value="1"/>
</dbReference>
<dbReference type="Gene3D" id="1.10.150.320">
    <property type="entry name" value="Photosystem II 12 kDa extrinsic protein"/>
    <property type="match status" value="1"/>
</dbReference>
<evidence type="ECO:0000313" key="5">
    <source>
        <dbReference type="Proteomes" id="UP001500466"/>
    </source>
</evidence>
<dbReference type="EMBL" id="BAABHS010000021">
    <property type="protein sequence ID" value="GAA4979589.1"/>
    <property type="molecule type" value="Genomic_DNA"/>
</dbReference>
<feature type="domain" description="Helix-hairpin-helix DNA-binding motif class 1" evidence="3">
    <location>
        <begin position="387"/>
        <end position="406"/>
    </location>
</feature>
<keyword evidence="2" id="KW-0472">Membrane</keyword>
<comment type="caution">
    <text evidence="4">The sequence shown here is derived from an EMBL/GenBank/DDBJ whole genome shotgun (WGS) entry which is preliminary data.</text>
</comment>
<feature type="compositionally biased region" description="Basic and acidic residues" evidence="1">
    <location>
        <begin position="12"/>
        <end position="23"/>
    </location>
</feature>
<feature type="domain" description="Helix-hairpin-helix DNA-binding motif class 1" evidence="3">
    <location>
        <begin position="357"/>
        <end position="376"/>
    </location>
</feature>
<feature type="region of interest" description="Disordered" evidence="1">
    <location>
        <begin position="1"/>
        <end position="108"/>
    </location>
</feature>
<dbReference type="SMART" id="SM00278">
    <property type="entry name" value="HhH1"/>
    <property type="match status" value="2"/>
</dbReference>
<dbReference type="Proteomes" id="UP001500466">
    <property type="component" value="Unassembled WGS sequence"/>
</dbReference>
<dbReference type="Pfam" id="PF12836">
    <property type="entry name" value="HHH_3"/>
    <property type="match status" value="1"/>
</dbReference>
<dbReference type="PANTHER" id="PTHR21180">
    <property type="entry name" value="ENDONUCLEASE/EXONUCLEASE/PHOSPHATASE FAMILY DOMAIN-CONTAINING PROTEIN 1"/>
    <property type="match status" value="1"/>
</dbReference>
<feature type="compositionally biased region" description="Pro residues" evidence="1">
    <location>
        <begin position="84"/>
        <end position="99"/>
    </location>
</feature>
<dbReference type="PANTHER" id="PTHR21180:SF32">
    <property type="entry name" value="ENDONUCLEASE_EXONUCLEASE_PHOSPHATASE FAMILY DOMAIN-CONTAINING PROTEIN 1"/>
    <property type="match status" value="1"/>
</dbReference>
<reference evidence="5" key="1">
    <citation type="journal article" date="2019" name="Int. J. Syst. Evol. Microbiol.">
        <title>The Global Catalogue of Microorganisms (GCM) 10K type strain sequencing project: providing services to taxonomists for standard genome sequencing and annotation.</title>
        <authorList>
            <consortium name="The Broad Institute Genomics Platform"/>
            <consortium name="The Broad Institute Genome Sequencing Center for Infectious Disease"/>
            <person name="Wu L."/>
            <person name="Ma J."/>
        </authorList>
    </citation>
    <scope>NUCLEOTIDE SEQUENCE [LARGE SCALE GENOMIC DNA]</scope>
    <source>
        <strain evidence="5">JCM 17986</strain>
    </source>
</reference>
<dbReference type="InterPro" id="IPR051675">
    <property type="entry name" value="Endo/Exo/Phosphatase_dom_1"/>
</dbReference>
<proteinExistence type="predicted"/>
<feature type="transmembrane region" description="Helical" evidence="2">
    <location>
        <begin position="183"/>
        <end position="203"/>
    </location>
</feature>
<accession>A0ABP9HW98</accession>
<keyword evidence="5" id="KW-1185">Reference proteome</keyword>
<organism evidence="4 5">
    <name type="scientific">Yinghuangia aomiensis</name>
    <dbReference type="NCBI Taxonomy" id="676205"/>
    <lineage>
        <taxon>Bacteria</taxon>
        <taxon>Bacillati</taxon>
        <taxon>Actinomycetota</taxon>
        <taxon>Actinomycetes</taxon>
        <taxon>Kitasatosporales</taxon>
        <taxon>Streptomycetaceae</taxon>
        <taxon>Yinghuangia</taxon>
    </lineage>
</organism>
<protein>
    <recommendedName>
        <fullName evidence="3">Helix-hairpin-helix DNA-binding motif class 1 domain-containing protein</fullName>
    </recommendedName>
</protein>
<dbReference type="InterPro" id="IPR003583">
    <property type="entry name" value="Hlx-hairpin-Hlx_DNA-bd_motif"/>
</dbReference>
<keyword evidence="2" id="KW-1133">Transmembrane helix</keyword>
<evidence type="ECO:0000256" key="1">
    <source>
        <dbReference type="SAM" id="MobiDB-lite"/>
    </source>
</evidence>
<evidence type="ECO:0000256" key="2">
    <source>
        <dbReference type="SAM" id="Phobius"/>
    </source>
</evidence>
<keyword evidence="2" id="KW-0812">Transmembrane</keyword>
<dbReference type="Gene3D" id="3.10.560.10">
    <property type="entry name" value="Outer membrane lipoprotein wza domain like"/>
    <property type="match status" value="1"/>
</dbReference>
<evidence type="ECO:0000259" key="3">
    <source>
        <dbReference type="SMART" id="SM00278"/>
    </source>
</evidence>
<sequence>MLSRLDGLFADDAARREARREMRAGVPPDRPPDDAPPGRRLLAGGHAGTPPPLADGSGVNRAEAHRPAPARPGSVPPDSVLPAPVSPMPVRPDLLPPAPGRTDPGAVEDGAAWEGLFARPSDQDASDASGTSVGAAGAAAVVSDGQDTARLPAVPLRGRFADAVADRIPPHLKALRVGMDRRAVAAVAVLALLAVVLAGAGWWRARPQAVAVPPVVGASTRATSGPGAERAGVAPGSGSPAAAVVAGVEASAVPAAPSNVSVHVVGKVARPGVLALPAGSRVDDALKAAGGALPGTDLSVLNLAHVLVDGEQIPVGVPGATAPPPVPAVVPGPAAAGAGGGKAAAGGVVDLNTATAEQLDALPGIGPVMAAHILDWRREHGRFTSVDQLREIRGIGARRLEEIRSKVRV</sequence>
<gene>
    <name evidence="4" type="ORF">GCM10023205_55290</name>
</gene>
<evidence type="ECO:0000313" key="4">
    <source>
        <dbReference type="EMBL" id="GAA4979589.1"/>
    </source>
</evidence>